<proteinExistence type="inferred from homology"/>
<accession>A0A255HB76</accession>
<dbReference type="OrthoDB" id="9780299at2"/>
<evidence type="ECO:0000256" key="4">
    <source>
        <dbReference type="ARBA" id="ARBA00023163"/>
    </source>
</evidence>
<evidence type="ECO:0000313" key="9">
    <source>
        <dbReference type="EMBL" id="OYO25198.1"/>
    </source>
</evidence>
<feature type="domain" description="RNA polymerase sigma factor 70 region 4 type 2" evidence="7">
    <location>
        <begin position="113"/>
        <end position="164"/>
    </location>
</feature>
<dbReference type="PANTHER" id="PTHR47756">
    <property type="entry name" value="BLL6612 PROTEIN-RELATED"/>
    <property type="match status" value="1"/>
</dbReference>
<dbReference type="SUPFAM" id="SSF88659">
    <property type="entry name" value="Sigma3 and sigma4 domains of RNA polymerase sigma factors"/>
    <property type="match status" value="1"/>
</dbReference>
<keyword evidence="3" id="KW-0731">Sigma factor</keyword>
<dbReference type="InterPro" id="IPR014284">
    <property type="entry name" value="RNA_pol_sigma-70_dom"/>
</dbReference>
<dbReference type="AlphaFoldDB" id="A0A255HB76"/>
<dbReference type="InterPro" id="IPR007627">
    <property type="entry name" value="RNA_pol_sigma70_r2"/>
</dbReference>
<dbReference type="SUPFAM" id="SSF88946">
    <property type="entry name" value="Sigma2 domain of RNA polymerase sigma factors"/>
    <property type="match status" value="1"/>
</dbReference>
<dbReference type="Pfam" id="PF08281">
    <property type="entry name" value="Sigma70_r4_2"/>
    <property type="match status" value="1"/>
</dbReference>
<evidence type="ECO:0000256" key="5">
    <source>
        <dbReference type="SAM" id="MobiDB-lite"/>
    </source>
</evidence>
<feature type="compositionally biased region" description="Basic and acidic residues" evidence="5">
    <location>
        <begin position="81"/>
        <end position="90"/>
    </location>
</feature>
<keyword evidence="4" id="KW-0804">Transcription</keyword>
<feature type="region of interest" description="Disordered" evidence="5">
    <location>
        <begin position="81"/>
        <end position="104"/>
    </location>
</feature>
<protein>
    <submittedName>
        <fullName evidence="9">RNA polymerase subunit sigma-24</fullName>
    </submittedName>
</protein>
<evidence type="ECO:0000256" key="2">
    <source>
        <dbReference type="ARBA" id="ARBA00023015"/>
    </source>
</evidence>
<dbReference type="NCBIfam" id="TIGR02937">
    <property type="entry name" value="sigma70-ECF"/>
    <property type="match status" value="1"/>
</dbReference>
<dbReference type="InterPro" id="IPR013249">
    <property type="entry name" value="RNA_pol_sigma70_r4_t2"/>
</dbReference>
<dbReference type="Gene3D" id="1.10.10.10">
    <property type="entry name" value="Winged helix-like DNA-binding domain superfamily/Winged helix DNA-binding domain"/>
    <property type="match status" value="1"/>
</dbReference>
<dbReference type="Proteomes" id="UP000216311">
    <property type="component" value="Unassembled WGS sequence"/>
</dbReference>
<dbReference type="EMBL" id="NMVQ01000001">
    <property type="protein sequence ID" value="OYO25198.1"/>
    <property type="molecule type" value="Genomic_DNA"/>
</dbReference>
<dbReference type="RefSeq" id="WP_094362406.1">
    <property type="nucleotide sequence ID" value="NZ_NMVQ01000001.1"/>
</dbReference>
<reference evidence="9 10" key="1">
    <citation type="submission" date="2017-07" db="EMBL/GenBank/DDBJ databases">
        <title>Draft whole genome sequences of clinical Proprionibacteriaceae strains.</title>
        <authorList>
            <person name="Bernier A.-M."/>
            <person name="Bernard K."/>
            <person name="Domingo M.-C."/>
        </authorList>
    </citation>
    <scope>NUCLEOTIDE SEQUENCE [LARGE SCALE GENOMIC DNA]</scope>
    <source>
        <strain evidence="9 10">NML 130396</strain>
    </source>
</reference>
<dbReference type="InterPro" id="IPR013325">
    <property type="entry name" value="RNA_pol_sigma_r2"/>
</dbReference>
<dbReference type="PANTHER" id="PTHR47756:SF2">
    <property type="entry name" value="BLL6612 PROTEIN"/>
    <property type="match status" value="1"/>
</dbReference>
<dbReference type="GO" id="GO:0006352">
    <property type="term" value="P:DNA-templated transcription initiation"/>
    <property type="evidence" value="ECO:0007669"/>
    <property type="project" value="InterPro"/>
</dbReference>
<evidence type="ECO:0000313" key="10">
    <source>
        <dbReference type="Proteomes" id="UP000216311"/>
    </source>
</evidence>
<evidence type="ECO:0000259" key="7">
    <source>
        <dbReference type="Pfam" id="PF08281"/>
    </source>
</evidence>
<dbReference type="Gene3D" id="1.10.1740.10">
    <property type="match status" value="1"/>
</dbReference>
<dbReference type="InterPro" id="IPR013324">
    <property type="entry name" value="RNA_pol_sigma_r3/r4-like"/>
</dbReference>
<keyword evidence="10" id="KW-1185">Reference proteome</keyword>
<dbReference type="GO" id="GO:0003677">
    <property type="term" value="F:DNA binding"/>
    <property type="evidence" value="ECO:0007669"/>
    <property type="project" value="InterPro"/>
</dbReference>
<sequence length="410" mass="44946">MPAAGAGAGAELEQLYRAEFGTVVAALARRFGDLGLAEDMAQEAFLEAFARWPEQGLPNNPVAWLVLTARNRALDRLRREAKRQDKHEEAMMLTGSDEAGEPSSVPDERLRLLFTCCHPALAPESQVALTLRLLGGLTVAEIAAAFLVGERALAQRITRAKRKIAHARIPYRVPADAELPDRLRGVLAVLYLIFNEGYLPRGGEHALRADLSAEAIRMTRVLRVLTPDEPEVAGLLALMLLTDARRPARLSADERLVPLAEQDRARWNAELIAEGHALVRECLTRNRPGHYQLLAAINAVHTDAASFADTDWSQVRTLYDLLLTITPTPVVALNRAVAVAETDGVGAGLRVIDALELPDYQPFHVARAELLRRAGQPEAAAAAYERALGLTTNPAERAHLETRLTELLRR</sequence>
<evidence type="ECO:0000256" key="1">
    <source>
        <dbReference type="ARBA" id="ARBA00010641"/>
    </source>
</evidence>
<gene>
    <name evidence="9" type="ORF">CGZ93_01720</name>
</gene>
<name>A0A255HB76_9ACTN</name>
<comment type="similarity">
    <text evidence="1">Belongs to the sigma-70 factor family. ECF subfamily.</text>
</comment>
<feature type="domain" description="DUF6596" evidence="8">
    <location>
        <begin position="182"/>
        <end position="281"/>
    </location>
</feature>
<dbReference type="Pfam" id="PF20239">
    <property type="entry name" value="DUF6596"/>
    <property type="match status" value="1"/>
</dbReference>
<organism evidence="9 10">
    <name type="scientific">Enemella dayhoffiae</name>
    <dbReference type="NCBI Taxonomy" id="2016507"/>
    <lineage>
        <taxon>Bacteria</taxon>
        <taxon>Bacillati</taxon>
        <taxon>Actinomycetota</taxon>
        <taxon>Actinomycetes</taxon>
        <taxon>Propionibacteriales</taxon>
        <taxon>Propionibacteriaceae</taxon>
        <taxon>Enemella</taxon>
    </lineage>
</organism>
<feature type="domain" description="RNA polymerase sigma-70 region 2" evidence="6">
    <location>
        <begin position="15"/>
        <end position="82"/>
    </location>
</feature>
<dbReference type="GO" id="GO:0016987">
    <property type="term" value="F:sigma factor activity"/>
    <property type="evidence" value="ECO:0007669"/>
    <property type="project" value="UniProtKB-KW"/>
</dbReference>
<keyword evidence="2" id="KW-0805">Transcription regulation</keyword>
<dbReference type="InterPro" id="IPR046531">
    <property type="entry name" value="DUF6596"/>
</dbReference>
<comment type="caution">
    <text evidence="9">The sequence shown here is derived from an EMBL/GenBank/DDBJ whole genome shotgun (WGS) entry which is preliminary data.</text>
</comment>
<dbReference type="Pfam" id="PF04542">
    <property type="entry name" value="Sigma70_r2"/>
    <property type="match status" value="1"/>
</dbReference>
<evidence type="ECO:0000256" key="3">
    <source>
        <dbReference type="ARBA" id="ARBA00023082"/>
    </source>
</evidence>
<evidence type="ECO:0000259" key="8">
    <source>
        <dbReference type="Pfam" id="PF20239"/>
    </source>
</evidence>
<evidence type="ECO:0000259" key="6">
    <source>
        <dbReference type="Pfam" id="PF04542"/>
    </source>
</evidence>
<dbReference type="InterPro" id="IPR036388">
    <property type="entry name" value="WH-like_DNA-bd_sf"/>
</dbReference>